<dbReference type="Pfam" id="PF07715">
    <property type="entry name" value="Plug"/>
    <property type="match status" value="1"/>
</dbReference>
<dbReference type="AlphaFoldDB" id="A0A933SEK3"/>
<dbReference type="Gene3D" id="2.60.40.1120">
    <property type="entry name" value="Carboxypeptidase-like, regulatory domain"/>
    <property type="match status" value="1"/>
</dbReference>
<dbReference type="Gene3D" id="2.170.130.10">
    <property type="entry name" value="TonB-dependent receptor, plug domain"/>
    <property type="match status" value="1"/>
</dbReference>
<dbReference type="InterPro" id="IPR013784">
    <property type="entry name" value="Carb-bd-like_fold"/>
</dbReference>
<evidence type="ECO:0000256" key="6">
    <source>
        <dbReference type="ARBA" id="ARBA00023077"/>
    </source>
</evidence>
<keyword evidence="7 10" id="KW-0472">Membrane</keyword>
<feature type="signal peptide" evidence="12">
    <location>
        <begin position="1"/>
        <end position="25"/>
    </location>
</feature>
<protein>
    <submittedName>
        <fullName evidence="15">TonB-dependent receptor</fullName>
    </submittedName>
</protein>
<dbReference type="SUPFAM" id="SSF56935">
    <property type="entry name" value="Porins"/>
    <property type="match status" value="1"/>
</dbReference>
<reference evidence="15" key="1">
    <citation type="submission" date="2020-07" db="EMBL/GenBank/DDBJ databases">
        <title>Huge and variable diversity of episymbiotic CPR bacteria and DPANN archaea in groundwater ecosystems.</title>
        <authorList>
            <person name="He C.Y."/>
            <person name="Keren R."/>
            <person name="Whittaker M."/>
            <person name="Farag I.F."/>
            <person name="Doudna J."/>
            <person name="Cate J.H.D."/>
            <person name="Banfield J.F."/>
        </authorList>
    </citation>
    <scope>NUCLEOTIDE SEQUENCE</scope>
    <source>
        <strain evidence="15">NC_groundwater_1813_Pr3_B-0.1um_71_17</strain>
    </source>
</reference>
<evidence type="ECO:0000259" key="13">
    <source>
        <dbReference type="Pfam" id="PF00593"/>
    </source>
</evidence>
<dbReference type="InterPro" id="IPR000531">
    <property type="entry name" value="Beta-barrel_TonB"/>
</dbReference>
<proteinExistence type="inferred from homology"/>
<dbReference type="InterPro" id="IPR039426">
    <property type="entry name" value="TonB-dep_rcpt-like"/>
</dbReference>
<feature type="domain" description="TonB-dependent receptor-like beta-barrel" evidence="13">
    <location>
        <begin position="292"/>
        <end position="713"/>
    </location>
</feature>
<evidence type="ECO:0000256" key="7">
    <source>
        <dbReference type="ARBA" id="ARBA00023136"/>
    </source>
</evidence>
<dbReference type="Proteomes" id="UP000696931">
    <property type="component" value="Unassembled WGS sequence"/>
</dbReference>
<evidence type="ECO:0000256" key="1">
    <source>
        <dbReference type="ARBA" id="ARBA00004571"/>
    </source>
</evidence>
<keyword evidence="2 10" id="KW-0813">Transport</keyword>
<evidence type="ECO:0000313" key="15">
    <source>
        <dbReference type="EMBL" id="MBI5170692.1"/>
    </source>
</evidence>
<comment type="caution">
    <text evidence="15">The sequence shown here is derived from an EMBL/GenBank/DDBJ whole genome shotgun (WGS) entry which is preliminary data.</text>
</comment>
<evidence type="ECO:0000256" key="4">
    <source>
        <dbReference type="ARBA" id="ARBA00022692"/>
    </source>
</evidence>
<keyword evidence="8 15" id="KW-0675">Receptor</keyword>
<evidence type="ECO:0000259" key="14">
    <source>
        <dbReference type="Pfam" id="PF07715"/>
    </source>
</evidence>
<comment type="similarity">
    <text evidence="10 11">Belongs to the TonB-dependent receptor family.</text>
</comment>
<organism evidence="15 16">
    <name type="scientific">Eiseniibacteriota bacterium</name>
    <dbReference type="NCBI Taxonomy" id="2212470"/>
    <lineage>
        <taxon>Bacteria</taxon>
        <taxon>Candidatus Eiseniibacteriota</taxon>
    </lineage>
</organism>
<dbReference type="PANTHER" id="PTHR30069">
    <property type="entry name" value="TONB-DEPENDENT OUTER MEMBRANE RECEPTOR"/>
    <property type="match status" value="1"/>
</dbReference>
<dbReference type="PROSITE" id="PS52016">
    <property type="entry name" value="TONB_DEPENDENT_REC_3"/>
    <property type="match status" value="1"/>
</dbReference>
<keyword evidence="4 10" id="KW-0812">Transmembrane</keyword>
<keyword evidence="6 11" id="KW-0798">TonB box</keyword>
<dbReference type="GO" id="GO:0009279">
    <property type="term" value="C:cell outer membrane"/>
    <property type="evidence" value="ECO:0007669"/>
    <property type="project" value="UniProtKB-SubCell"/>
</dbReference>
<gene>
    <name evidence="15" type="ORF">HZA61_14480</name>
</gene>
<keyword evidence="3 10" id="KW-1134">Transmembrane beta strand</keyword>
<feature type="domain" description="TonB-dependent receptor plug" evidence="14">
    <location>
        <begin position="125"/>
        <end position="227"/>
    </location>
</feature>
<dbReference type="PANTHER" id="PTHR30069:SF29">
    <property type="entry name" value="HEMOGLOBIN AND HEMOGLOBIN-HAPTOGLOBIN-BINDING PROTEIN 1-RELATED"/>
    <property type="match status" value="1"/>
</dbReference>
<feature type="chain" id="PRO_5037141447" evidence="12">
    <location>
        <begin position="26"/>
        <end position="768"/>
    </location>
</feature>
<evidence type="ECO:0000256" key="5">
    <source>
        <dbReference type="ARBA" id="ARBA00022729"/>
    </source>
</evidence>
<dbReference type="InterPro" id="IPR012910">
    <property type="entry name" value="Plug_dom"/>
</dbReference>
<evidence type="ECO:0000313" key="16">
    <source>
        <dbReference type="Proteomes" id="UP000696931"/>
    </source>
</evidence>
<dbReference type="InterPro" id="IPR036942">
    <property type="entry name" value="Beta-barrel_TonB_sf"/>
</dbReference>
<dbReference type="Gene3D" id="2.40.170.20">
    <property type="entry name" value="TonB-dependent receptor, beta-barrel domain"/>
    <property type="match status" value="1"/>
</dbReference>
<dbReference type="InterPro" id="IPR037066">
    <property type="entry name" value="Plug_dom_sf"/>
</dbReference>
<dbReference type="GO" id="GO:0044718">
    <property type="term" value="P:siderophore transmembrane transport"/>
    <property type="evidence" value="ECO:0007669"/>
    <property type="project" value="TreeGrafter"/>
</dbReference>
<comment type="subcellular location">
    <subcellularLocation>
        <location evidence="1 10">Cell outer membrane</location>
        <topology evidence="1 10">Multi-pass membrane protein</topology>
    </subcellularLocation>
</comment>
<keyword evidence="5 12" id="KW-0732">Signal</keyword>
<dbReference type="GO" id="GO:0030246">
    <property type="term" value="F:carbohydrate binding"/>
    <property type="evidence" value="ECO:0007669"/>
    <property type="project" value="InterPro"/>
</dbReference>
<keyword evidence="9 10" id="KW-0998">Cell outer membrane</keyword>
<evidence type="ECO:0000256" key="9">
    <source>
        <dbReference type="ARBA" id="ARBA00023237"/>
    </source>
</evidence>
<evidence type="ECO:0000256" key="12">
    <source>
        <dbReference type="SAM" id="SignalP"/>
    </source>
</evidence>
<evidence type="ECO:0000256" key="2">
    <source>
        <dbReference type="ARBA" id="ARBA00022448"/>
    </source>
</evidence>
<sequence length="768" mass="82027">MRSPRAFLAASLPLLLLLAVAPLHAATLRGRVVAHDGGAPIAGALVRLAETGASVRTAADGGFTFERLAPGRWTLAVRHVAWSGEARALVLDEPGADLVLALRPAVHPADEVIVESARTSFTLRHAPWPAGVRTTEQLAGRTAVTPAEQAAALPGVALVRDGAWQTNVSIRGMGRASIVSLVDHTRIETAQDLAGALSLVNDADLERIEVMKTPGSVLFGTGALGGAIQLITRRAPFGSATAWSGAWSEGVSSVDEGVAHHASLERSAARTALRLSGSYRDAGLTATPRGDLPNSQYTDWSGNASLGVRTRGEQSLFASWQRSQAEHTGITGGTPIAATATATYRLARRERFALEYLLPHLSRALPMLTLRAAHQDVVRNVEIVQSPTVTVTPHATHRTTNAQVEARLQPSPRHLLTVGAEAWQRVLDSRRERRLSAQDRVIGERPVPHASHTSAGAFAQDDWSPLPDRVRVTLGARADWSRTRNDRTLNPEWVTVAGVPQVPVPGQVELWPANVVHDASWDASAGLHVQATGHVGARVLVASAYRTPSLEERFQFLDLGSSLRVGNPALAPERGLTVNTGVRLEAGGTALDADVFFNSLADRVAEEPGTFEGRAAFVKRNIGRARLYGGELSLEQRLAERVALSASLAQVRGEDLTAHTELAQVAPLSARGAIEADARRAGTWRLECVASRAQRHPGPGETLTAGWTAWNAAWSSAPVALGRARAHLRCGVDNVFDRAYRQHLSTLRGVVKLEPGRNVHASLSVELP</sequence>
<dbReference type="EMBL" id="JACRIW010000103">
    <property type="protein sequence ID" value="MBI5170692.1"/>
    <property type="molecule type" value="Genomic_DNA"/>
</dbReference>
<evidence type="ECO:0000256" key="10">
    <source>
        <dbReference type="PROSITE-ProRule" id="PRU01360"/>
    </source>
</evidence>
<evidence type="ECO:0000256" key="11">
    <source>
        <dbReference type="RuleBase" id="RU003357"/>
    </source>
</evidence>
<dbReference type="CDD" id="cd01347">
    <property type="entry name" value="ligand_gated_channel"/>
    <property type="match status" value="1"/>
</dbReference>
<dbReference type="GO" id="GO:0015344">
    <property type="term" value="F:siderophore uptake transmembrane transporter activity"/>
    <property type="evidence" value="ECO:0007669"/>
    <property type="project" value="TreeGrafter"/>
</dbReference>
<dbReference type="Pfam" id="PF13620">
    <property type="entry name" value="CarboxypepD_reg"/>
    <property type="match status" value="1"/>
</dbReference>
<evidence type="ECO:0000256" key="3">
    <source>
        <dbReference type="ARBA" id="ARBA00022452"/>
    </source>
</evidence>
<name>A0A933SEK3_UNCEI</name>
<accession>A0A933SEK3</accession>
<dbReference type="Pfam" id="PF00593">
    <property type="entry name" value="TonB_dep_Rec_b-barrel"/>
    <property type="match status" value="1"/>
</dbReference>
<dbReference type="SUPFAM" id="SSF49452">
    <property type="entry name" value="Starch-binding domain-like"/>
    <property type="match status" value="1"/>
</dbReference>
<evidence type="ECO:0000256" key="8">
    <source>
        <dbReference type="ARBA" id="ARBA00023170"/>
    </source>
</evidence>